<evidence type="ECO:0000256" key="1">
    <source>
        <dbReference type="SAM" id="MobiDB-lite"/>
    </source>
</evidence>
<dbReference type="EMBL" id="JYDH01000182">
    <property type="protein sequence ID" value="KRY29064.1"/>
    <property type="molecule type" value="Genomic_DNA"/>
</dbReference>
<name>A0A0V1AW97_TRISP</name>
<dbReference type="InParanoid" id="A0A0V1AW97"/>
<proteinExistence type="predicted"/>
<feature type="region of interest" description="Disordered" evidence="1">
    <location>
        <begin position="169"/>
        <end position="201"/>
    </location>
</feature>
<evidence type="ECO:0000313" key="3">
    <source>
        <dbReference type="Proteomes" id="UP000054776"/>
    </source>
</evidence>
<comment type="caution">
    <text evidence="2">The sequence shown here is derived from an EMBL/GenBank/DDBJ whole genome shotgun (WGS) entry which is preliminary data.</text>
</comment>
<keyword evidence="3" id="KW-1185">Reference proteome</keyword>
<dbReference type="AlphaFoldDB" id="A0A0V1AW97"/>
<feature type="compositionally biased region" description="Basic and acidic residues" evidence="1">
    <location>
        <begin position="9"/>
        <end position="30"/>
    </location>
</feature>
<evidence type="ECO:0000313" key="2">
    <source>
        <dbReference type="EMBL" id="KRY29064.1"/>
    </source>
</evidence>
<dbReference type="OrthoDB" id="10577247at2759"/>
<dbReference type="Proteomes" id="UP000054776">
    <property type="component" value="Unassembled WGS sequence"/>
</dbReference>
<feature type="compositionally biased region" description="Basic residues" evidence="1">
    <location>
        <begin position="169"/>
        <end position="179"/>
    </location>
</feature>
<organism evidence="2 3">
    <name type="scientific">Trichinella spiralis</name>
    <name type="common">Trichina worm</name>
    <dbReference type="NCBI Taxonomy" id="6334"/>
    <lineage>
        <taxon>Eukaryota</taxon>
        <taxon>Metazoa</taxon>
        <taxon>Ecdysozoa</taxon>
        <taxon>Nematoda</taxon>
        <taxon>Enoplea</taxon>
        <taxon>Dorylaimia</taxon>
        <taxon>Trichinellida</taxon>
        <taxon>Trichinellidae</taxon>
        <taxon>Trichinella</taxon>
    </lineage>
</organism>
<sequence length="201" mass="23505">MNNDEIYEAVEKAENEDVDESDKASEEPTHSEAYSSFTFGLKVAIILLFDEQLQVTFQHFEKWKILTEKLNTFAIFEHCILFKCSNSFVKFNIVEMLNCQSQVTESVVVVVVVESIEKVNWVEECYGQSQWNRPSETFSNIRGLPMWRFELTRPQIRMEEDEGKKIIISKHNNRRRRSPRPQFDVSTDPFGLINGATARRK</sequence>
<accession>A0A0V1AW97</accession>
<protein>
    <submittedName>
        <fullName evidence="2">Uncharacterized protein</fullName>
    </submittedName>
</protein>
<feature type="region of interest" description="Disordered" evidence="1">
    <location>
        <begin position="1"/>
        <end position="31"/>
    </location>
</feature>
<gene>
    <name evidence="2" type="ORF">T01_41</name>
</gene>
<reference evidence="2 3" key="1">
    <citation type="submission" date="2015-01" db="EMBL/GenBank/DDBJ databases">
        <title>Evolution of Trichinella species and genotypes.</title>
        <authorList>
            <person name="Korhonen P.K."/>
            <person name="Edoardo P."/>
            <person name="Giuseppe L.R."/>
            <person name="Gasser R.B."/>
        </authorList>
    </citation>
    <scope>NUCLEOTIDE SEQUENCE [LARGE SCALE GENOMIC DNA]</scope>
    <source>
        <strain evidence="2">ISS3</strain>
    </source>
</reference>